<evidence type="ECO:0000313" key="1">
    <source>
        <dbReference type="EMBL" id="CAH9077771.1"/>
    </source>
</evidence>
<sequence length="108" mass="11721">MHHKSENDKMWEIISKSGMVVSIIENIAKLAGLAVSVHSYGSLMTFNKLLSKFLLKPEKALKLQASKVTLEQKSNHLPSSLKDLHDNVRKIAGLNAQKTPNGGKSGGG</sequence>
<dbReference type="Proteomes" id="UP001152484">
    <property type="component" value="Unassembled WGS sequence"/>
</dbReference>
<dbReference type="EMBL" id="CAMAPE010000010">
    <property type="protein sequence ID" value="CAH9077771.1"/>
    <property type="molecule type" value="Genomic_DNA"/>
</dbReference>
<proteinExistence type="predicted"/>
<name>A0A9P0YW52_CUSEU</name>
<comment type="caution">
    <text evidence="1">The sequence shown here is derived from an EMBL/GenBank/DDBJ whole genome shotgun (WGS) entry which is preliminary data.</text>
</comment>
<reference evidence="1" key="1">
    <citation type="submission" date="2022-07" db="EMBL/GenBank/DDBJ databases">
        <authorList>
            <person name="Macas J."/>
            <person name="Novak P."/>
            <person name="Neumann P."/>
        </authorList>
    </citation>
    <scope>NUCLEOTIDE SEQUENCE</scope>
</reference>
<dbReference type="AlphaFoldDB" id="A0A9P0YW52"/>
<accession>A0A9P0YW52</accession>
<gene>
    <name evidence="1" type="ORF">CEURO_LOCUS6440</name>
</gene>
<keyword evidence="2" id="KW-1185">Reference proteome</keyword>
<organism evidence="1 2">
    <name type="scientific">Cuscuta europaea</name>
    <name type="common">European dodder</name>
    <dbReference type="NCBI Taxonomy" id="41803"/>
    <lineage>
        <taxon>Eukaryota</taxon>
        <taxon>Viridiplantae</taxon>
        <taxon>Streptophyta</taxon>
        <taxon>Embryophyta</taxon>
        <taxon>Tracheophyta</taxon>
        <taxon>Spermatophyta</taxon>
        <taxon>Magnoliopsida</taxon>
        <taxon>eudicotyledons</taxon>
        <taxon>Gunneridae</taxon>
        <taxon>Pentapetalae</taxon>
        <taxon>asterids</taxon>
        <taxon>lamiids</taxon>
        <taxon>Solanales</taxon>
        <taxon>Convolvulaceae</taxon>
        <taxon>Cuscuteae</taxon>
        <taxon>Cuscuta</taxon>
        <taxon>Cuscuta subgen. Cuscuta</taxon>
    </lineage>
</organism>
<protein>
    <submittedName>
        <fullName evidence="1">Uncharacterized protein</fullName>
    </submittedName>
</protein>
<evidence type="ECO:0000313" key="2">
    <source>
        <dbReference type="Proteomes" id="UP001152484"/>
    </source>
</evidence>